<gene>
    <name evidence="1" type="ORF">GCM10023349_12470</name>
</gene>
<dbReference type="Proteomes" id="UP001499974">
    <property type="component" value="Unassembled WGS sequence"/>
</dbReference>
<accession>A0ABP8X0I2</accession>
<name>A0ABP8X0I2_9ACTN</name>
<organism evidence="1 2">
    <name type="scientific">Nocardioides conyzicola</name>
    <dbReference type="NCBI Taxonomy" id="1651781"/>
    <lineage>
        <taxon>Bacteria</taxon>
        <taxon>Bacillati</taxon>
        <taxon>Actinomycetota</taxon>
        <taxon>Actinomycetes</taxon>
        <taxon>Propionibacteriales</taxon>
        <taxon>Nocardioidaceae</taxon>
        <taxon>Nocardioides</taxon>
    </lineage>
</organism>
<protein>
    <submittedName>
        <fullName evidence="1">Uncharacterized protein</fullName>
    </submittedName>
</protein>
<reference evidence="2" key="1">
    <citation type="journal article" date="2019" name="Int. J. Syst. Evol. Microbiol.">
        <title>The Global Catalogue of Microorganisms (GCM) 10K type strain sequencing project: providing services to taxonomists for standard genome sequencing and annotation.</title>
        <authorList>
            <consortium name="The Broad Institute Genomics Platform"/>
            <consortium name="The Broad Institute Genome Sequencing Center for Infectious Disease"/>
            <person name="Wu L."/>
            <person name="Ma J."/>
        </authorList>
    </citation>
    <scope>NUCLEOTIDE SEQUENCE [LARGE SCALE GENOMIC DNA]</scope>
    <source>
        <strain evidence="2">JCM 18531</strain>
    </source>
</reference>
<dbReference type="EMBL" id="BAABKM010000002">
    <property type="protein sequence ID" value="GAA4698055.1"/>
    <property type="molecule type" value="Genomic_DNA"/>
</dbReference>
<comment type="caution">
    <text evidence="1">The sequence shown here is derived from an EMBL/GenBank/DDBJ whole genome shotgun (WGS) entry which is preliminary data.</text>
</comment>
<evidence type="ECO:0000313" key="1">
    <source>
        <dbReference type="EMBL" id="GAA4698055.1"/>
    </source>
</evidence>
<sequence>MPRRLGVSGIVPYAGGFLVSDTLFFEGTVGLAVVREGRVVETHCSAGVPTRSDGWVTWLVASCPESADFITAELHRARPDGSEETVREIPPRRVPDVTANPETVPVTALPRRWYVTASAREDGRHVLAVVVQGRWSAIVRIGPRGALERATPVEWFDPNLPAYALGPGR</sequence>
<keyword evidence="2" id="KW-1185">Reference proteome</keyword>
<proteinExistence type="predicted"/>
<evidence type="ECO:0000313" key="2">
    <source>
        <dbReference type="Proteomes" id="UP001499974"/>
    </source>
</evidence>